<organism evidence="1 2">
    <name type="scientific">Brevibacillus porteri</name>
    <dbReference type="NCBI Taxonomy" id="2126350"/>
    <lineage>
        <taxon>Bacteria</taxon>
        <taxon>Bacillati</taxon>
        <taxon>Bacillota</taxon>
        <taxon>Bacilli</taxon>
        <taxon>Bacillales</taxon>
        <taxon>Paenibacillaceae</taxon>
        <taxon>Brevibacillus</taxon>
    </lineage>
</organism>
<dbReference type="InterPro" id="IPR025453">
    <property type="entry name" value="DUF4309"/>
</dbReference>
<dbReference type="Proteomes" id="UP000241645">
    <property type="component" value="Unassembled WGS sequence"/>
</dbReference>
<proteinExistence type="predicted"/>
<dbReference type="RefSeq" id="WP_106836829.1">
    <property type="nucleotide sequence ID" value="NZ_JARMEW010000073.1"/>
</dbReference>
<evidence type="ECO:0000313" key="2">
    <source>
        <dbReference type="Proteomes" id="UP000241645"/>
    </source>
</evidence>
<dbReference type="Pfam" id="PF14172">
    <property type="entry name" value="DUF4309"/>
    <property type="match status" value="1"/>
</dbReference>
<dbReference type="GeneID" id="95754542"/>
<comment type="caution">
    <text evidence="1">The sequence shown here is derived from an EMBL/GenBank/DDBJ whole genome shotgun (WGS) entry which is preliminary data.</text>
</comment>
<evidence type="ECO:0000313" key="1">
    <source>
        <dbReference type="EMBL" id="PSK01741.1"/>
    </source>
</evidence>
<protein>
    <submittedName>
        <fullName evidence="1">DUF4309 domain-containing protein</fullName>
    </submittedName>
</protein>
<accession>A0ABX5FH72</accession>
<reference evidence="1 2" key="1">
    <citation type="submission" date="2018-03" db="EMBL/GenBank/DDBJ databases">
        <title>Brevisbacillus phylogenomics.</title>
        <authorList>
            <person name="Dunlap C."/>
        </authorList>
    </citation>
    <scope>NUCLEOTIDE SEQUENCE [LARGE SCALE GENOMIC DNA]</scope>
    <source>
        <strain evidence="1 2">NRRL B-41110</strain>
    </source>
</reference>
<sequence length="180" mass="19960">MVDLIKTCRNVFLVGIICSMALFGCSKISETSEDKTINAAQSNTLEKVKNGQLEGVSIGIGATKKEVIDKLGKPIEGRNSEYGFSAYYDGFNFQFEDYADSFDAVSDSSKVVIINADPTTVGLTGNPQEVKKLLGEPSREFTDDISDNNFILEYSVDNLLLWVNFDTIENQVKYITLRIK</sequence>
<name>A0ABX5FH72_9BACL</name>
<gene>
    <name evidence="1" type="ORF">C7R92_31245</name>
</gene>
<dbReference type="EMBL" id="PXZO01000074">
    <property type="protein sequence ID" value="PSK01741.1"/>
    <property type="molecule type" value="Genomic_DNA"/>
</dbReference>
<keyword evidence="2" id="KW-1185">Reference proteome</keyword>
<dbReference type="PROSITE" id="PS51257">
    <property type="entry name" value="PROKAR_LIPOPROTEIN"/>
    <property type="match status" value="1"/>
</dbReference>